<organism evidence="2 3">
    <name type="scientific">Winslowiella toletana</name>
    <dbReference type="NCBI Taxonomy" id="92490"/>
    <lineage>
        <taxon>Bacteria</taxon>
        <taxon>Pseudomonadati</taxon>
        <taxon>Pseudomonadota</taxon>
        <taxon>Gammaproteobacteria</taxon>
        <taxon>Enterobacterales</taxon>
        <taxon>Erwiniaceae</taxon>
        <taxon>Winslowiella</taxon>
    </lineage>
</organism>
<name>A0ABS4P3P0_9GAMM</name>
<dbReference type="InterPro" id="IPR009339">
    <property type="entry name" value="DUF998"/>
</dbReference>
<evidence type="ECO:0000313" key="2">
    <source>
        <dbReference type="EMBL" id="MBP2167270.1"/>
    </source>
</evidence>
<gene>
    <name evidence="2" type="ORF">J2125_000462</name>
</gene>
<keyword evidence="3" id="KW-1185">Reference proteome</keyword>
<feature type="transmembrane region" description="Helical" evidence="1">
    <location>
        <begin position="186"/>
        <end position="204"/>
    </location>
</feature>
<evidence type="ECO:0000313" key="3">
    <source>
        <dbReference type="Proteomes" id="UP001195624"/>
    </source>
</evidence>
<feature type="transmembrane region" description="Helical" evidence="1">
    <location>
        <begin position="154"/>
        <end position="174"/>
    </location>
</feature>
<feature type="transmembrane region" description="Helical" evidence="1">
    <location>
        <begin position="94"/>
        <end position="114"/>
    </location>
</feature>
<comment type="caution">
    <text evidence="2">The sequence shown here is derived from an EMBL/GenBank/DDBJ whole genome shotgun (WGS) entry which is preliminary data.</text>
</comment>
<accession>A0ABS4P3P0</accession>
<keyword evidence="1" id="KW-1133">Transmembrane helix</keyword>
<feature type="transmembrane region" description="Helical" evidence="1">
    <location>
        <begin position="126"/>
        <end position="147"/>
    </location>
</feature>
<feature type="transmembrane region" description="Helical" evidence="1">
    <location>
        <begin position="69"/>
        <end position="87"/>
    </location>
</feature>
<evidence type="ECO:0000256" key="1">
    <source>
        <dbReference type="SAM" id="Phobius"/>
    </source>
</evidence>
<reference evidence="2 3" key="1">
    <citation type="submission" date="2021-03" db="EMBL/GenBank/DDBJ databases">
        <authorList>
            <person name="D'Agostino P."/>
            <person name="Huntemann M."/>
            <person name="Clum A."/>
            <person name="Spunde A."/>
            <person name="Palaniappan K."/>
            <person name="Ritter S."/>
            <person name="Mikhailova N."/>
            <person name="Chen I.-M."/>
            <person name="Stamatis D."/>
            <person name="Reddy T."/>
            <person name="O'Malley R."/>
            <person name="Daum C."/>
            <person name="Shapiro N."/>
            <person name="Ivanova N."/>
            <person name="Kyrpides N."/>
            <person name="Woyke T."/>
        </authorList>
    </citation>
    <scope>NUCLEOTIDE SEQUENCE [LARGE SCALE GENOMIC DNA]</scope>
    <source>
        <strain evidence="2 3">WS4403</strain>
    </source>
</reference>
<dbReference type="Pfam" id="PF06197">
    <property type="entry name" value="DUF998"/>
    <property type="match status" value="1"/>
</dbReference>
<proteinExistence type="predicted"/>
<keyword evidence="1" id="KW-0472">Membrane</keyword>
<sequence>MNLLSRWQKIGACCFTLGGLQYLLAERVTALAWQQPRYFYRQNYISDLGIPQCGPQICSPLYAVMNSGFALEGILFFSACWLLRGLFSGWGRTLLLLTGLLHAVGGVMIALFHSGGATEGVTLHQAGAVMAIGGGNLCLISVGAWLLRRGESRIYSWLSLLAGILGLLCMLAIPQGWLPVGLIERAAVYPITVWQILTGMMLLLKANKRYTSG</sequence>
<dbReference type="RefSeq" id="WP_017802696.1">
    <property type="nucleotide sequence ID" value="NZ_JAGGMQ010000001.1"/>
</dbReference>
<dbReference type="Proteomes" id="UP001195624">
    <property type="component" value="Unassembled WGS sequence"/>
</dbReference>
<keyword evidence="1" id="KW-0812">Transmembrane</keyword>
<protein>
    <submittedName>
        <fullName evidence="2">Membrane protein</fullName>
    </submittedName>
</protein>
<reference evidence="3" key="2">
    <citation type="submission" date="2023-07" db="EMBL/GenBank/DDBJ databases">
        <title>Genome mining of underrepresented organisms for secondary metabolites.</title>
        <authorList>
            <person name="D'Agostino P.M."/>
        </authorList>
    </citation>
    <scope>NUCLEOTIDE SEQUENCE [LARGE SCALE GENOMIC DNA]</scope>
    <source>
        <strain evidence="3">WS4403</strain>
    </source>
</reference>
<dbReference type="EMBL" id="JAGGMQ010000001">
    <property type="protein sequence ID" value="MBP2167270.1"/>
    <property type="molecule type" value="Genomic_DNA"/>
</dbReference>